<evidence type="ECO:0000259" key="3">
    <source>
        <dbReference type="Pfam" id="PF01548"/>
    </source>
</evidence>
<dbReference type="GO" id="GO:0004803">
    <property type="term" value="F:transposase activity"/>
    <property type="evidence" value="ECO:0007669"/>
    <property type="project" value="InterPro"/>
</dbReference>
<feature type="coiled-coil region" evidence="1">
    <location>
        <begin position="246"/>
        <end position="273"/>
    </location>
</feature>
<accession>A0A375JBB6</accession>
<name>A0A375JBB6_9BURK</name>
<feature type="domain" description="Transposase IS116/IS110/IS902 C-terminal" evidence="4">
    <location>
        <begin position="278"/>
        <end position="359"/>
    </location>
</feature>
<dbReference type="PANTHER" id="PTHR33055:SF13">
    <property type="entry name" value="TRANSPOSASE"/>
    <property type="match status" value="1"/>
</dbReference>
<dbReference type="AlphaFoldDB" id="A0A375JBB6"/>
<organism evidence="5 6">
    <name type="scientific">Cupriavidus taiwanensis</name>
    <dbReference type="NCBI Taxonomy" id="164546"/>
    <lineage>
        <taxon>Bacteria</taxon>
        <taxon>Pseudomonadati</taxon>
        <taxon>Pseudomonadota</taxon>
        <taxon>Betaproteobacteria</taxon>
        <taxon>Burkholderiales</taxon>
        <taxon>Burkholderiaceae</taxon>
        <taxon>Cupriavidus</taxon>
    </lineage>
</organism>
<dbReference type="InterPro" id="IPR002525">
    <property type="entry name" value="Transp_IS110-like_N"/>
</dbReference>
<dbReference type="Pfam" id="PF02371">
    <property type="entry name" value="Transposase_20"/>
    <property type="match status" value="1"/>
</dbReference>
<evidence type="ECO:0000313" key="5">
    <source>
        <dbReference type="EMBL" id="SPS02387.1"/>
    </source>
</evidence>
<proteinExistence type="predicted"/>
<keyword evidence="1" id="KW-0175">Coiled coil</keyword>
<reference evidence="5 6" key="1">
    <citation type="submission" date="2018-01" db="EMBL/GenBank/DDBJ databases">
        <authorList>
            <person name="Gaut B.S."/>
            <person name="Morton B.R."/>
            <person name="Clegg M.T."/>
            <person name="Duvall M.R."/>
        </authorList>
    </citation>
    <scope>NUCLEOTIDE SEQUENCE [LARGE SCALE GENOMIC DNA]</scope>
    <source>
        <strain evidence="5">Cupriavidus taiwanensis cmp 52</strain>
    </source>
</reference>
<evidence type="ECO:0000256" key="2">
    <source>
        <dbReference type="SAM" id="MobiDB-lite"/>
    </source>
</evidence>
<sequence>MVYGSTIRDRSTGENFGWAGRSYTLSCELVLVVGRPCDPPGCAASANPSLSCCPTGSHLRCFPWETPMRVIGLDVSRSVAEIAYLENGWLRAGGRVGLRRDELEHFAAKLKPDDHVVLEATGNTIAIANVLTGHVGKVIVANPLQVRLIAEARVKTDKIDAAILAQLYASGFLPEVWIPDEATQAMRRQVSRRAQNVRQRTRLKNEIHAVLAAHIIARCPATDLFGKKGRAWLSLQPLPMDERIGIDQRLHELDRLAENLQQVERVLAKSAIQDDRLRKLLTITGINTTVAIGLISAIGDIARFRSPEKLVSYFGLNPSVYQSGLQPAKHGHISKRGRSYARAMLVEAAWAAAQTAGPVRAFFIRVRDRRGQQIAAVATARKLAIIVWHVLTRNESFAWDRPALTARKTREPELQAGMPPARRGSRKGSAAAYNLKSVRDLERAAGEQAEHAYQRLFSRWKQARPQASAVRAPWPPIRTP</sequence>
<dbReference type="PANTHER" id="PTHR33055">
    <property type="entry name" value="TRANSPOSASE FOR INSERTION SEQUENCE ELEMENT IS1111A"/>
    <property type="match status" value="1"/>
</dbReference>
<dbReference type="NCBIfam" id="NF033542">
    <property type="entry name" value="transpos_IS110"/>
    <property type="match status" value="1"/>
</dbReference>
<gene>
    <name evidence="5" type="ORF">CBM2634_P90013</name>
</gene>
<dbReference type="GO" id="GO:0006313">
    <property type="term" value="P:DNA transposition"/>
    <property type="evidence" value="ECO:0007669"/>
    <property type="project" value="InterPro"/>
</dbReference>
<dbReference type="Proteomes" id="UP000256805">
    <property type="component" value="Unassembled WGS sequence"/>
</dbReference>
<dbReference type="InterPro" id="IPR047650">
    <property type="entry name" value="Transpos_IS110"/>
</dbReference>
<dbReference type="InterPro" id="IPR003346">
    <property type="entry name" value="Transposase_20"/>
</dbReference>
<dbReference type="Pfam" id="PF01548">
    <property type="entry name" value="DEDD_Tnp_IS110"/>
    <property type="match status" value="1"/>
</dbReference>
<dbReference type="EMBL" id="OVTA01000071">
    <property type="protein sequence ID" value="SPS02387.1"/>
    <property type="molecule type" value="Genomic_DNA"/>
</dbReference>
<protein>
    <submittedName>
        <fullName evidence="5">Transposase, IS110 family</fullName>
    </submittedName>
</protein>
<evidence type="ECO:0000256" key="1">
    <source>
        <dbReference type="SAM" id="Coils"/>
    </source>
</evidence>
<feature type="domain" description="Transposase IS110-like N-terminal" evidence="3">
    <location>
        <begin position="71"/>
        <end position="213"/>
    </location>
</feature>
<evidence type="ECO:0000313" key="6">
    <source>
        <dbReference type="Proteomes" id="UP000256805"/>
    </source>
</evidence>
<feature type="region of interest" description="Disordered" evidence="2">
    <location>
        <begin position="408"/>
        <end position="430"/>
    </location>
</feature>
<dbReference type="GO" id="GO:0003677">
    <property type="term" value="F:DNA binding"/>
    <property type="evidence" value="ECO:0007669"/>
    <property type="project" value="InterPro"/>
</dbReference>
<evidence type="ECO:0000259" key="4">
    <source>
        <dbReference type="Pfam" id="PF02371"/>
    </source>
</evidence>